<dbReference type="InterPro" id="IPR007730">
    <property type="entry name" value="SPOR-like_dom"/>
</dbReference>
<gene>
    <name evidence="4" type="ORF">SAMN05421774_102328</name>
</gene>
<protein>
    <submittedName>
        <fullName evidence="4">Sporulation related domain-containing protein</fullName>
    </submittedName>
</protein>
<dbReference type="AlphaFoldDB" id="A0A1N7M149"/>
<dbReference type="Gene3D" id="3.30.70.1070">
    <property type="entry name" value="Sporulation related repeat"/>
    <property type="match status" value="1"/>
</dbReference>
<dbReference type="PROSITE" id="PS51724">
    <property type="entry name" value="SPOR"/>
    <property type="match status" value="1"/>
</dbReference>
<proteinExistence type="predicted"/>
<dbReference type="OrthoDB" id="7843142at2"/>
<feature type="chain" id="PRO_5012817363" evidence="2">
    <location>
        <begin position="23"/>
        <end position="380"/>
    </location>
</feature>
<keyword evidence="5" id="KW-1185">Reference proteome</keyword>
<sequence length="380" mass="39084">MLLKILPVALVAAAASVSIANAQSRPPAELPPPGFSGQQYVDSRGCLYIRAGHGGQVNWVARIDRARKPICGQAPTSAVMAQARRELAAPAPVAVAAAPVRAAPVAQGVAPSQYVPPPVTYGKPMPLRAATASGSTPPPPAAVPVTAPRAAPLVVAHDRSAVTTGGHPPLVNRHAGCPDRAPHGHYYALRDGRTILLCSNSPKPVPNVVLAGVPGIPADGPVPAPVTQAARVASSDLMTPPPGYKAAWRDDRLNPNRARGSAEGNWQMRQVWTDEVPQTLRDPASAQPRRAVASSKGVMVPQGATGARFVQVGSFGVAQNAARAVARLQAMGLPVQVSRGAIKGKPVQIVRAGPFASEAQAASALQAARGAGFGDAILRR</sequence>
<dbReference type="STRING" id="1086013.SAMN05421774_102328"/>
<dbReference type="Pfam" id="PF05036">
    <property type="entry name" value="SPOR"/>
    <property type="match status" value="1"/>
</dbReference>
<organism evidence="4 5">
    <name type="scientific">Gemmobacter megaterium</name>
    <dbReference type="NCBI Taxonomy" id="1086013"/>
    <lineage>
        <taxon>Bacteria</taxon>
        <taxon>Pseudomonadati</taxon>
        <taxon>Pseudomonadota</taxon>
        <taxon>Alphaproteobacteria</taxon>
        <taxon>Rhodobacterales</taxon>
        <taxon>Paracoccaceae</taxon>
        <taxon>Gemmobacter</taxon>
    </lineage>
</organism>
<reference evidence="4 5" key="1">
    <citation type="submission" date="2017-01" db="EMBL/GenBank/DDBJ databases">
        <authorList>
            <person name="Mah S.A."/>
            <person name="Swanson W.J."/>
            <person name="Moy G.W."/>
            <person name="Vacquier V.D."/>
        </authorList>
    </citation>
    <scope>NUCLEOTIDE SEQUENCE [LARGE SCALE GENOMIC DNA]</scope>
    <source>
        <strain evidence="4 5">DSM 26375</strain>
    </source>
</reference>
<accession>A0A1N7M149</accession>
<dbReference type="GO" id="GO:0042834">
    <property type="term" value="F:peptidoglycan binding"/>
    <property type="evidence" value="ECO:0007669"/>
    <property type="project" value="InterPro"/>
</dbReference>
<dbReference type="EMBL" id="FTOT01000002">
    <property type="protein sequence ID" value="SIS79749.1"/>
    <property type="molecule type" value="Genomic_DNA"/>
</dbReference>
<evidence type="ECO:0000259" key="3">
    <source>
        <dbReference type="PROSITE" id="PS51724"/>
    </source>
</evidence>
<dbReference type="RefSeq" id="WP_076529527.1">
    <property type="nucleotide sequence ID" value="NZ_BMEH01000002.1"/>
</dbReference>
<evidence type="ECO:0000313" key="4">
    <source>
        <dbReference type="EMBL" id="SIS79749.1"/>
    </source>
</evidence>
<keyword evidence="2" id="KW-0732">Signal</keyword>
<name>A0A1N7M149_9RHOB</name>
<feature type="region of interest" description="Disordered" evidence="1">
    <location>
        <begin position="235"/>
        <end position="262"/>
    </location>
</feature>
<dbReference type="SUPFAM" id="SSF110997">
    <property type="entry name" value="Sporulation related repeat"/>
    <property type="match status" value="1"/>
</dbReference>
<evidence type="ECO:0000256" key="2">
    <source>
        <dbReference type="SAM" id="SignalP"/>
    </source>
</evidence>
<dbReference type="InterPro" id="IPR036680">
    <property type="entry name" value="SPOR-like_sf"/>
</dbReference>
<feature type="domain" description="SPOR" evidence="3">
    <location>
        <begin position="302"/>
        <end position="380"/>
    </location>
</feature>
<feature type="signal peptide" evidence="2">
    <location>
        <begin position="1"/>
        <end position="22"/>
    </location>
</feature>
<dbReference type="Proteomes" id="UP000186141">
    <property type="component" value="Unassembled WGS sequence"/>
</dbReference>
<evidence type="ECO:0000256" key="1">
    <source>
        <dbReference type="SAM" id="MobiDB-lite"/>
    </source>
</evidence>
<evidence type="ECO:0000313" key="5">
    <source>
        <dbReference type="Proteomes" id="UP000186141"/>
    </source>
</evidence>